<comment type="caution">
    <text evidence="1">The sequence shown here is derived from an EMBL/GenBank/DDBJ whole genome shotgun (WGS) entry which is preliminary data.</text>
</comment>
<sequence length="211" mass="23221">MDKKRDRATKKQMYLLIKYIEGNPELTYVSSATRADSKQRESKWKVLMDLLNAMDGPKRTIREGRVAVRTGRNLPISAEDFAAAANFTAVDLDKLIPPGTGNGAETVEEENREHLQHISVDVLCPIAGSSGAFADLKTNVRRKARFIQAEQAGTGGGPAGKPLNDLEERVLALINRICIDGATILIEPGIAEENIIDIINYIHKCNLQLKL</sequence>
<dbReference type="EMBL" id="JARPUR010000002">
    <property type="protein sequence ID" value="KAK4882612.1"/>
    <property type="molecule type" value="Genomic_DNA"/>
</dbReference>
<proteinExistence type="predicted"/>
<gene>
    <name evidence="1" type="ORF">RN001_005931</name>
</gene>
<evidence type="ECO:0000313" key="2">
    <source>
        <dbReference type="Proteomes" id="UP001353858"/>
    </source>
</evidence>
<reference evidence="2" key="1">
    <citation type="submission" date="2023-01" db="EMBL/GenBank/DDBJ databases">
        <title>Key to firefly adult light organ development and bioluminescence: homeobox transcription factors regulate luciferase expression and transportation to peroxisome.</title>
        <authorList>
            <person name="Fu X."/>
        </authorList>
    </citation>
    <scope>NUCLEOTIDE SEQUENCE [LARGE SCALE GENOMIC DNA]</scope>
</reference>
<evidence type="ECO:0008006" key="3">
    <source>
        <dbReference type="Google" id="ProtNLM"/>
    </source>
</evidence>
<dbReference type="Proteomes" id="UP001353858">
    <property type="component" value="Unassembled WGS sequence"/>
</dbReference>
<evidence type="ECO:0000313" key="1">
    <source>
        <dbReference type="EMBL" id="KAK4882612.1"/>
    </source>
</evidence>
<name>A0AAN7PCG8_9COLE</name>
<organism evidence="1 2">
    <name type="scientific">Aquatica leii</name>
    <dbReference type="NCBI Taxonomy" id="1421715"/>
    <lineage>
        <taxon>Eukaryota</taxon>
        <taxon>Metazoa</taxon>
        <taxon>Ecdysozoa</taxon>
        <taxon>Arthropoda</taxon>
        <taxon>Hexapoda</taxon>
        <taxon>Insecta</taxon>
        <taxon>Pterygota</taxon>
        <taxon>Neoptera</taxon>
        <taxon>Endopterygota</taxon>
        <taxon>Coleoptera</taxon>
        <taxon>Polyphaga</taxon>
        <taxon>Elateriformia</taxon>
        <taxon>Elateroidea</taxon>
        <taxon>Lampyridae</taxon>
        <taxon>Luciolinae</taxon>
        <taxon>Aquatica</taxon>
    </lineage>
</organism>
<accession>A0AAN7PCG8</accession>
<protein>
    <recommendedName>
        <fullName evidence="3">Regulatory protein zeste</fullName>
    </recommendedName>
</protein>
<keyword evidence="2" id="KW-1185">Reference proteome</keyword>
<dbReference type="AlphaFoldDB" id="A0AAN7PCG8"/>